<evidence type="ECO:0000313" key="1">
    <source>
        <dbReference type="EMBL" id="AHV96565.1"/>
    </source>
</evidence>
<protein>
    <submittedName>
        <fullName evidence="1">Uncharacterized protein</fullName>
    </submittedName>
</protein>
<organism evidence="1 2">
    <name type="scientific">Paenibacillus sabinae T27</name>
    <dbReference type="NCBI Taxonomy" id="1268072"/>
    <lineage>
        <taxon>Bacteria</taxon>
        <taxon>Bacillati</taxon>
        <taxon>Bacillota</taxon>
        <taxon>Bacilli</taxon>
        <taxon>Bacillales</taxon>
        <taxon>Paenibacillaceae</taxon>
        <taxon>Paenibacillus</taxon>
    </lineage>
</organism>
<name>X4ZIM4_9BACL</name>
<accession>X4ZIM4</accession>
<dbReference type="AlphaFoldDB" id="X4ZIM4"/>
<proteinExistence type="predicted"/>
<dbReference type="EMBL" id="CP004078">
    <property type="protein sequence ID" value="AHV96565.1"/>
    <property type="molecule type" value="Genomic_DNA"/>
</dbReference>
<evidence type="ECO:0000313" key="2">
    <source>
        <dbReference type="Proteomes" id="UP000019772"/>
    </source>
</evidence>
<dbReference type="STRING" id="1268072.PSAB_08165"/>
<dbReference type="RefSeq" id="WP_165097926.1">
    <property type="nucleotide sequence ID" value="NZ_CP004078.1"/>
</dbReference>
<sequence>MAKKPKVQENYKTPNEKFNAEFAAENNVASNVASKQGGIAKPVQKPQV</sequence>
<dbReference type="eggNOG" id="ENOG5032K54">
    <property type="taxonomic scope" value="Bacteria"/>
</dbReference>
<gene>
    <name evidence="1" type="ORF">PSAB_08165</name>
</gene>
<dbReference type="KEGG" id="psab:PSAB_08165"/>
<reference evidence="1 2" key="1">
    <citation type="journal article" date="2014" name="PLoS Genet.">
        <title>Comparative Genomic Analysis of N2-Fixing and Non-N2-Fixing Paenibacillus spp.: Organization, Evolution and Expression of the Nitrogen Fixation Genes.</title>
        <authorList>
            <person name="Xie J.B."/>
            <person name="Du Z."/>
            <person name="Bai L."/>
            <person name="Tian C."/>
            <person name="Zhang Y."/>
            <person name="Xie J.Y."/>
            <person name="Wang T."/>
            <person name="Liu X."/>
            <person name="Chen X."/>
            <person name="Cheng Q."/>
            <person name="Chen S."/>
            <person name="Li J."/>
        </authorList>
    </citation>
    <scope>NUCLEOTIDE SEQUENCE [LARGE SCALE GENOMIC DNA]</scope>
    <source>
        <strain evidence="1 2">T27</strain>
    </source>
</reference>
<keyword evidence="2" id="KW-1185">Reference proteome</keyword>
<dbReference type="PATRIC" id="fig|1268072.3.peg.1698"/>
<dbReference type="HOGENOM" id="CLU_3155764_0_0_9"/>
<dbReference type="Proteomes" id="UP000019772">
    <property type="component" value="Chromosome"/>
</dbReference>